<comment type="caution">
    <text evidence="10">The sequence shown here is derived from an EMBL/GenBank/DDBJ whole genome shotgun (WGS) entry which is preliminary data.</text>
</comment>
<reference evidence="10" key="2">
    <citation type="submission" date="2020-11" db="EMBL/GenBank/DDBJ databases">
        <authorList>
            <consortium name="DOE Joint Genome Institute"/>
            <person name="Kuo A."/>
            <person name="Miyauchi S."/>
            <person name="Kiss E."/>
            <person name="Drula E."/>
            <person name="Kohler A."/>
            <person name="Sanchez-Garcia M."/>
            <person name="Andreopoulos B."/>
            <person name="Barry K.W."/>
            <person name="Bonito G."/>
            <person name="Buee M."/>
            <person name="Carver A."/>
            <person name="Chen C."/>
            <person name="Cichocki N."/>
            <person name="Clum A."/>
            <person name="Culley D."/>
            <person name="Crous P.W."/>
            <person name="Fauchery L."/>
            <person name="Girlanda M."/>
            <person name="Hayes R."/>
            <person name="Keri Z."/>
            <person name="Labutti K."/>
            <person name="Lipzen A."/>
            <person name="Lombard V."/>
            <person name="Magnuson J."/>
            <person name="Maillard F."/>
            <person name="Morin E."/>
            <person name="Murat C."/>
            <person name="Nolan M."/>
            <person name="Ohm R."/>
            <person name="Pangilinan J."/>
            <person name="Pereira M."/>
            <person name="Perotto S."/>
            <person name="Peter M."/>
            <person name="Riley R."/>
            <person name="Sitrit Y."/>
            <person name="Stielow B."/>
            <person name="Szollosi G."/>
            <person name="Zifcakova L."/>
            <person name="Stursova M."/>
            <person name="Spatafora J.W."/>
            <person name="Tedersoo L."/>
            <person name="Vaario L.-M."/>
            <person name="Yamada A."/>
            <person name="Yan M."/>
            <person name="Wang P."/>
            <person name="Xu J."/>
            <person name="Bruns T."/>
            <person name="Baldrian P."/>
            <person name="Vilgalys R."/>
            <person name="Henrissat B."/>
            <person name="Grigoriev I.V."/>
            <person name="Hibbett D."/>
            <person name="Nagy L.G."/>
            <person name="Martin F.M."/>
        </authorList>
    </citation>
    <scope>NUCLEOTIDE SEQUENCE</scope>
    <source>
        <strain evidence="10">UH-Tt-Lm1</strain>
    </source>
</reference>
<evidence type="ECO:0000256" key="9">
    <source>
        <dbReference type="SAM" id="Phobius"/>
    </source>
</evidence>
<comment type="subcellular location">
    <subcellularLocation>
        <location evidence="2">Membrane</location>
    </subcellularLocation>
    <subcellularLocation>
        <location evidence="1">Mitochondrion</location>
    </subcellularLocation>
</comment>
<keyword evidence="6" id="KW-0496">Mitochondrion</keyword>
<organism evidence="10 11">
    <name type="scientific">Thelephora terrestris</name>
    <dbReference type="NCBI Taxonomy" id="56493"/>
    <lineage>
        <taxon>Eukaryota</taxon>
        <taxon>Fungi</taxon>
        <taxon>Dikarya</taxon>
        <taxon>Basidiomycota</taxon>
        <taxon>Agaricomycotina</taxon>
        <taxon>Agaricomycetes</taxon>
        <taxon>Thelephorales</taxon>
        <taxon>Thelephoraceae</taxon>
        <taxon>Thelephora</taxon>
    </lineage>
</organism>
<dbReference type="AlphaFoldDB" id="A0A9P6L2A9"/>
<keyword evidence="5" id="KW-0175">Coiled coil</keyword>
<dbReference type="PANTHER" id="PTHR14360">
    <property type="entry name" value="PROTEIN FMP32, MITOCHONDRIAL"/>
    <property type="match status" value="1"/>
</dbReference>
<evidence type="ECO:0000256" key="4">
    <source>
        <dbReference type="ARBA" id="ARBA00022989"/>
    </source>
</evidence>
<dbReference type="OrthoDB" id="1552at2759"/>
<evidence type="ECO:0000313" key="10">
    <source>
        <dbReference type="EMBL" id="KAF9779531.1"/>
    </source>
</evidence>
<keyword evidence="3 9" id="KW-0812">Transmembrane</keyword>
<dbReference type="GO" id="GO:0016020">
    <property type="term" value="C:membrane"/>
    <property type="evidence" value="ECO:0007669"/>
    <property type="project" value="UniProtKB-SubCell"/>
</dbReference>
<feature type="transmembrane region" description="Helical" evidence="9">
    <location>
        <begin position="135"/>
        <end position="155"/>
    </location>
</feature>
<evidence type="ECO:0000256" key="7">
    <source>
        <dbReference type="ARBA" id="ARBA00023136"/>
    </source>
</evidence>
<keyword evidence="7 9" id="KW-0472">Membrane</keyword>
<evidence type="ECO:0000256" key="3">
    <source>
        <dbReference type="ARBA" id="ARBA00022692"/>
    </source>
</evidence>
<dbReference type="GO" id="GO:0005739">
    <property type="term" value="C:mitochondrion"/>
    <property type="evidence" value="ECO:0007669"/>
    <property type="project" value="UniProtKB-SubCell"/>
</dbReference>
<evidence type="ECO:0000256" key="5">
    <source>
        <dbReference type="ARBA" id="ARBA00023054"/>
    </source>
</evidence>
<accession>A0A9P6L2A9</accession>
<dbReference type="InterPro" id="IPR024461">
    <property type="entry name" value="CCDC90-like"/>
</dbReference>
<keyword evidence="11" id="KW-1185">Reference proteome</keyword>
<sequence>MRATRALLVDRIGRVRNEALSTKDLENQAYLFNAASSELRNEVTLRLRNELASLHTVTATIRREVDALGTQINEDVSNMKHEIQMEVGNRKNEAKNELKRQDIVIESMYNRMMGSLGDLRTEVEVAKWDNMRKSVAALSAFLVLILVGMEFTTVMKWKKQKAAEKANLQSWDQTSHPPPRHQDPFEAADERN</sequence>
<evidence type="ECO:0000256" key="8">
    <source>
        <dbReference type="SAM" id="MobiDB-lite"/>
    </source>
</evidence>
<reference evidence="10" key="1">
    <citation type="journal article" date="2020" name="Nat. Commun.">
        <title>Large-scale genome sequencing of mycorrhizal fungi provides insights into the early evolution of symbiotic traits.</title>
        <authorList>
            <person name="Miyauchi S."/>
            <person name="Kiss E."/>
            <person name="Kuo A."/>
            <person name="Drula E."/>
            <person name="Kohler A."/>
            <person name="Sanchez-Garcia M."/>
            <person name="Morin E."/>
            <person name="Andreopoulos B."/>
            <person name="Barry K.W."/>
            <person name="Bonito G."/>
            <person name="Buee M."/>
            <person name="Carver A."/>
            <person name="Chen C."/>
            <person name="Cichocki N."/>
            <person name="Clum A."/>
            <person name="Culley D."/>
            <person name="Crous P.W."/>
            <person name="Fauchery L."/>
            <person name="Girlanda M."/>
            <person name="Hayes R.D."/>
            <person name="Keri Z."/>
            <person name="LaButti K."/>
            <person name="Lipzen A."/>
            <person name="Lombard V."/>
            <person name="Magnuson J."/>
            <person name="Maillard F."/>
            <person name="Murat C."/>
            <person name="Nolan M."/>
            <person name="Ohm R.A."/>
            <person name="Pangilinan J."/>
            <person name="Pereira M.F."/>
            <person name="Perotto S."/>
            <person name="Peter M."/>
            <person name="Pfister S."/>
            <person name="Riley R."/>
            <person name="Sitrit Y."/>
            <person name="Stielow J.B."/>
            <person name="Szollosi G."/>
            <person name="Zifcakova L."/>
            <person name="Stursova M."/>
            <person name="Spatafora J.W."/>
            <person name="Tedersoo L."/>
            <person name="Vaario L.M."/>
            <person name="Yamada A."/>
            <person name="Yan M."/>
            <person name="Wang P."/>
            <person name="Xu J."/>
            <person name="Bruns T."/>
            <person name="Baldrian P."/>
            <person name="Vilgalys R."/>
            <person name="Dunand C."/>
            <person name="Henrissat B."/>
            <person name="Grigoriev I.V."/>
            <person name="Hibbett D."/>
            <person name="Nagy L.G."/>
            <person name="Martin F.M."/>
        </authorList>
    </citation>
    <scope>NUCLEOTIDE SEQUENCE</scope>
    <source>
        <strain evidence="10">UH-Tt-Lm1</strain>
    </source>
</reference>
<evidence type="ECO:0000313" key="11">
    <source>
        <dbReference type="Proteomes" id="UP000736335"/>
    </source>
</evidence>
<dbReference type="Proteomes" id="UP000736335">
    <property type="component" value="Unassembled WGS sequence"/>
</dbReference>
<feature type="region of interest" description="Disordered" evidence="8">
    <location>
        <begin position="165"/>
        <end position="192"/>
    </location>
</feature>
<dbReference type="Pfam" id="PF07798">
    <property type="entry name" value="CCDC90-like"/>
    <property type="match status" value="1"/>
</dbReference>
<dbReference type="PANTHER" id="PTHR14360:SF12">
    <property type="entry name" value="MOZ PROTEIN REPRESENTS A CHROMATIN-ASSOCIATED ACETYLTRANSFERASE"/>
    <property type="match status" value="1"/>
</dbReference>
<feature type="compositionally biased region" description="Basic and acidic residues" evidence="8">
    <location>
        <begin position="180"/>
        <end position="192"/>
    </location>
</feature>
<evidence type="ECO:0000256" key="2">
    <source>
        <dbReference type="ARBA" id="ARBA00004370"/>
    </source>
</evidence>
<dbReference type="EMBL" id="WIUZ02000019">
    <property type="protein sequence ID" value="KAF9779531.1"/>
    <property type="molecule type" value="Genomic_DNA"/>
</dbReference>
<name>A0A9P6L2A9_9AGAM</name>
<evidence type="ECO:0000256" key="6">
    <source>
        <dbReference type="ARBA" id="ARBA00023128"/>
    </source>
</evidence>
<evidence type="ECO:0000256" key="1">
    <source>
        <dbReference type="ARBA" id="ARBA00004173"/>
    </source>
</evidence>
<proteinExistence type="predicted"/>
<protein>
    <submittedName>
        <fullName evidence="10">Uncharacterized protein</fullName>
    </submittedName>
</protein>
<keyword evidence="4 9" id="KW-1133">Transmembrane helix</keyword>
<gene>
    <name evidence="10" type="ORF">BJ322DRAFT_360036</name>
</gene>